<dbReference type="GO" id="GO:1990281">
    <property type="term" value="C:efflux pump complex"/>
    <property type="evidence" value="ECO:0007669"/>
    <property type="project" value="TreeGrafter"/>
</dbReference>
<reference evidence="10" key="1">
    <citation type="submission" date="2018-05" db="EMBL/GenBank/DDBJ databases">
        <authorList>
            <person name="Cea G.-C."/>
            <person name="William W."/>
        </authorList>
    </citation>
    <scope>NUCLEOTIDE SEQUENCE [LARGE SCALE GENOMIC DNA]</scope>
    <source>
        <strain evidence="10">DB21MT 5</strain>
    </source>
</reference>
<proteinExistence type="inferred from homology"/>
<feature type="chain" id="PRO_5016430448" evidence="8">
    <location>
        <begin position="22"/>
        <end position="447"/>
    </location>
</feature>
<accession>A0A330LU04</accession>
<dbReference type="Gene3D" id="1.20.1600.10">
    <property type="entry name" value="Outer membrane efflux proteins (OEP)"/>
    <property type="match status" value="1"/>
</dbReference>
<sequence>MKFNKILLACGLAFFAHSASADNLQQIFQQALTKDPLYLEAQANRDAALEKITEQEAANLPQIGLSADLGYGITSDYTTANTTSNGNALTGSVGIGLTQSLYEESNFINVSQAAKQAEQSELAVQAELQNLILRVANAYFSVLGANDTLEFSNRNKDAVERQLEQTTQRYNVGLTDKTDVLEAQSSFDLSVAEVINAENTLANSYESLTEITGLTHINIATLNTARFSPTAPDGQRDNWLATANNQNLAIQIQRIAKQIAEGNVELASSADNMSLNLVANAGAQYTGYGDDYNNGGAGLESTVSSANVGIEFSMPLYTGGAVTSAKKQAAYQVTASQEQLTRASREVQTKIRTFYNNVTAGLSSIKAYEQTVKSSQSALEATQAGFGVGTRTIIDVLDATKTLYQSKQSLSASRYNYIISMLQLKQAAGTLNAEDIDLVNAGLETSN</sequence>
<organism evidence="9 10">
    <name type="scientific">Moritella yayanosii</name>
    <dbReference type="NCBI Taxonomy" id="69539"/>
    <lineage>
        <taxon>Bacteria</taxon>
        <taxon>Pseudomonadati</taxon>
        <taxon>Pseudomonadota</taxon>
        <taxon>Gammaproteobacteria</taxon>
        <taxon>Alteromonadales</taxon>
        <taxon>Moritellaceae</taxon>
        <taxon>Moritella</taxon>
    </lineage>
</organism>
<dbReference type="Proteomes" id="UP000250163">
    <property type="component" value="Chromosome MORIYA"/>
</dbReference>
<evidence type="ECO:0000256" key="5">
    <source>
        <dbReference type="ARBA" id="ARBA00022692"/>
    </source>
</evidence>
<evidence type="ECO:0000313" key="9">
    <source>
        <dbReference type="EMBL" id="SQD79862.1"/>
    </source>
</evidence>
<dbReference type="GO" id="GO:0015288">
    <property type="term" value="F:porin activity"/>
    <property type="evidence" value="ECO:0007669"/>
    <property type="project" value="TreeGrafter"/>
</dbReference>
<dbReference type="OrthoDB" id="9813458at2"/>
<dbReference type="RefSeq" id="WP_112716816.1">
    <property type="nucleotide sequence ID" value="NZ_LS483250.1"/>
</dbReference>
<dbReference type="Pfam" id="PF02321">
    <property type="entry name" value="OEP"/>
    <property type="match status" value="2"/>
</dbReference>
<dbReference type="AlphaFoldDB" id="A0A330LU04"/>
<name>A0A330LU04_9GAMM</name>
<comment type="similarity">
    <text evidence="2">Belongs to the outer membrane factor (OMF) (TC 1.B.17) family.</text>
</comment>
<keyword evidence="5" id="KW-0812">Transmembrane</keyword>
<protein>
    <submittedName>
        <fullName evidence="9">Transport channel</fullName>
    </submittedName>
</protein>
<dbReference type="GO" id="GO:0015562">
    <property type="term" value="F:efflux transmembrane transporter activity"/>
    <property type="evidence" value="ECO:0007669"/>
    <property type="project" value="InterPro"/>
</dbReference>
<keyword evidence="6" id="KW-0472">Membrane</keyword>
<dbReference type="InterPro" id="IPR010130">
    <property type="entry name" value="T1SS_OMP_TolC"/>
</dbReference>
<keyword evidence="10" id="KW-1185">Reference proteome</keyword>
<dbReference type="PANTHER" id="PTHR30026">
    <property type="entry name" value="OUTER MEMBRANE PROTEIN TOLC"/>
    <property type="match status" value="1"/>
</dbReference>
<dbReference type="SUPFAM" id="SSF56954">
    <property type="entry name" value="Outer membrane efflux proteins (OEP)"/>
    <property type="match status" value="1"/>
</dbReference>
<evidence type="ECO:0000256" key="4">
    <source>
        <dbReference type="ARBA" id="ARBA00022452"/>
    </source>
</evidence>
<evidence type="ECO:0000313" key="10">
    <source>
        <dbReference type="Proteomes" id="UP000250163"/>
    </source>
</evidence>
<dbReference type="PANTHER" id="PTHR30026:SF20">
    <property type="entry name" value="OUTER MEMBRANE PROTEIN TOLC"/>
    <property type="match status" value="1"/>
</dbReference>
<dbReference type="GO" id="GO:0009279">
    <property type="term" value="C:cell outer membrane"/>
    <property type="evidence" value="ECO:0007669"/>
    <property type="project" value="UniProtKB-SubCell"/>
</dbReference>
<dbReference type="KEGG" id="mya:MORIYA_3407"/>
<dbReference type="NCBIfam" id="TIGR01844">
    <property type="entry name" value="type_I_sec_TolC"/>
    <property type="match status" value="1"/>
</dbReference>
<dbReference type="InterPro" id="IPR051906">
    <property type="entry name" value="TolC-like"/>
</dbReference>
<comment type="subcellular location">
    <subcellularLocation>
        <location evidence="1">Cell outer membrane</location>
    </subcellularLocation>
</comment>
<keyword evidence="7" id="KW-0998">Cell outer membrane</keyword>
<keyword evidence="4" id="KW-1134">Transmembrane beta strand</keyword>
<keyword evidence="3" id="KW-0813">Transport</keyword>
<dbReference type="EMBL" id="LS483250">
    <property type="protein sequence ID" value="SQD79862.1"/>
    <property type="molecule type" value="Genomic_DNA"/>
</dbReference>
<evidence type="ECO:0000256" key="2">
    <source>
        <dbReference type="ARBA" id="ARBA00007613"/>
    </source>
</evidence>
<dbReference type="InterPro" id="IPR003423">
    <property type="entry name" value="OMP_efflux"/>
</dbReference>
<evidence type="ECO:0000256" key="1">
    <source>
        <dbReference type="ARBA" id="ARBA00004442"/>
    </source>
</evidence>
<evidence type="ECO:0000256" key="8">
    <source>
        <dbReference type="SAM" id="SignalP"/>
    </source>
</evidence>
<evidence type="ECO:0000256" key="7">
    <source>
        <dbReference type="ARBA" id="ARBA00023237"/>
    </source>
</evidence>
<evidence type="ECO:0000256" key="6">
    <source>
        <dbReference type="ARBA" id="ARBA00023136"/>
    </source>
</evidence>
<keyword evidence="8" id="KW-0732">Signal</keyword>
<feature type="signal peptide" evidence="8">
    <location>
        <begin position="1"/>
        <end position="21"/>
    </location>
</feature>
<evidence type="ECO:0000256" key="3">
    <source>
        <dbReference type="ARBA" id="ARBA00022448"/>
    </source>
</evidence>
<gene>
    <name evidence="9" type="primary">tolC</name>
    <name evidence="9" type="ORF">MORIYA_3407</name>
</gene>